<reference evidence="1 2" key="1">
    <citation type="submission" date="2019-06" db="EMBL/GenBank/DDBJ databases">
        <title>Draft genomes of female and male turbot (Scophthalmus maximus).</title>
        <authorList>
            <person name="Xu H."/>
            <person name="Xu X.-W."/>
            <person name="Shao C."/>
            <person name="Chen S."/>
        </authorList>
    </citation>
    <scope>NUCLEOTIDE SEQUENCE [LARGE SCALE GENOMIC DNA]</scope>
    <source>
        <strain evidence="1">Ysfricsl-2016a</strain>
        <tissue evidence="1">Blood</tissue>
    </source>
</reference>
<sequence length="75" mass="8177">MLLLRWDRRRPCGPKDPGAVNSTRWLPGRLRVGVGTRGDVLSGGSTGTTPAAHVGQKRDWTSLKLKSKLVECHDA</sequence>
<organism evidence="1 2">
    <name type="scientific">Scophthalmus maximus</name>
    <name type="common">Turbot</name>
    <name type="synonym">Psetta maxima</name>
    <dbReference type="NCBI Taxonomy" id="52904"/>
    <lineage>
        <taxon>Eukaryota</taxon>
        <taxon>Metazoa</taxon>
        <taxon>Chordata</taxon>
        <taxon>Craniata</taxon>
        <taxon>Vertebrata</taxon>
        <taxon>Euteleostomi</taxon>
        <taxon>Actinopterygii</taxon>
        <taxon>Neopterygii</taxon>
        <taxon>Teleostei</taxon>
        <taxon>Neoteleostei</taxon>
        <taxon>Acanthomorphata</taxon>
        <taxon>Carangaria</taxon>
        <taxon>Pleuronectiformes</taxon>
        <taxon>Pleuronectoidei</taxon>
        <taxon>Scophthalmidae</taxon>
        <taxon>Scophthalmus</taxon>
    </lineage>
</organism>
<accession>A0A6A4THU8</accession>
<gene>
    <name evidence="1" type="ORF">F2P81_004141</name>
</gene>
<evidence type="ECO:0000313" key="2">
    <source>
        <dbReference type="Proteomes" id="UP000438429"/>
    </source>
</evidence>
<comment type="caution">
    <text evidence="1">The sequence shown here is derived from an EMBL/GenBank/DDBJ whole genome shotgun (WGS) entry which is preliminary data.</text>
</comment>
<dbReference type="Proteomes" id="UP000438429">
    <property type="component" value="Unassembled WGS sequence"/>
</dbReference>
<evidence type="ECO:0000313" key="1">
    <source>
        <dbReference type="EMBL" id="KAF0042804.1"/>
    </source>
</evidence>
<proteinExistence type="predicted"/>
<dbReference type="EMBL" id="VEVO01000004">
    <property type="protein sequence ID" value="KAF0042804.1"/>
    <property type="molecule type" value="Genomic_DNA"/>
</dbReference>
<name>A0A6A4THU8_SCOMX</name>
<dbReference type="AlphaFoldDB" id="A0A6A4THU8"/>
<protein>
    <submittedName>
        <fullName evidence="1">Uncharacterized protein</fullName>
    </submittedName>
</protein>